<proteinExistence type="predicted"/>
<reference evidence="1" key="1">
    <citation type="journal article" date="2021" name="bioRxiv">
        <title>Whole Genome Assembly and Annotation of Northern Wild Rice, Zizania palustris L., Supports a Whole Genome Duplication in the Zizania Genus.</title>
        <authorList>
            <person name="Haas M."/>
            <person name="Kono T."/>
            <person name="Macchietto M."/>
            <person name="Millas R."/>
            <person name="McGilp L."/>
            <person name="Shao M."/>
            <person name="Duquette J."/>
            <person name="Hirsch C.N."/>
            <person name="Kimball J."/>
        </authorList>
    </citation>
    <scope>NUCLEOTIDE SEQUENCE</scope>
    <source>
        <tissue evidence="1">Fresh leaf tissue</tissue>
    </source>
</reference>
<evidence type="ECO:0000313" key="2">
    <source>
        <dbReference type="Proteomes" id="UP000729402"/>
    </source>
</evidence>
<comment type="caution">
    <text evidence="1">The sequence shown here is derived from an EMBL/GenBank/DDBJ whole genome shotgun (WGS) entry which is preliminary data.</text>
</comment>
<keyword evidence="2" id="KW-1185">Reference proteome</keyword>
<dbReference type="Proteomes" id="UP000729402">
    <property type="component" value="Unassembled WGS sequence"/>
</dbReference>
<dbReference type="EMBL" id="JAAALK010000287">
    <property type="protein sequence ID" value="KAG8060169.1"/>
    <property type="molecule type" value="Genomic_DNA"/>
</dbReference>
<sequence>MDPAAVVEDEEEAYWTEWEEAEEEARARESAPVMKMCPTGDEGPDGVHWVVMGRSSPQKHTHAARLAEVLVVPYISMGTLYKKVRACFAPNHTMMLYGLVRWKVEMIFVGFLQI</sequence>
<evidence type="ECO:0000313" key="1">
    <source>
        <dbReference type="EMBL" id="KAG8060169.1"/>
    </source>
</evidence>
<accession>A0A8J5VWK4</accession>
<dbReference type="OrthoDB" id="439792at2759"/>
<organism evidence="1 2">
    <name type="scientific">Zizania palustris</name>
    <name type="common">Northern wild rice</name>
    <dbReference type="NCBI Taxonomy" id="103762"/>
    <lineage>
        <taxon>Eukaryota</taxon>
        <taxon>Viridiplantae</taxon>
        <taxon>Streptophyta</taxon>
        <taxon>Embryophyta</taxon>
        <taxon>Tracheophyta</taxon>
        <taxon>Spermatophyta</taxon>
        <taxon>Magnoliopsida</taxon>
        <taxon>Liliopsida</taxon>
        <taxon>Poales</taxon>
        <taxon>Poaceae</taxon>
        <taxon>BOP clade</taxon>
        <taxon>Oryzoideae</taxon>
        <taxon>Oryzeae</taxon>
        <taxon>Zizaniinae</taxon>
        <taxon>Zizania</taxon>
    </lineage>
</organism>
<protein>
    <submittedName>
        <fullName evidence="1">Uncharacterized protein</fullName>
    </submittedName>
</protein>
<name>A0A8J5VWK4_ZIZPA</name>
<dbReference type="AlphaFoldDB" id="A0A8J5VWK4"/>
<reference evidence="1" key="2">
    <citation type="submission" date="2021-02" db="EMBL/GenBank/DDBJ databases">
        <authorList>
            <person name="Kimball J.A."/>
            <person name="Haas M.W."/>
            <person name="Macchietto M."/>
            <person name="Kono T."/>
            <person name="Duquette J."/>
            <person name="Shao M."/>
        </authorList>
    </citation>
    <scope>NUCLEOTIDE SEQUENCE</scope>
    <source>
        <tissue evidence="1">Fresh leaf tissue</tissue>
    </source>
</reference>
<gene>
    <name evidence="1" type="ORF">GUJ93_ZPchr0002g25986</name>
</gene>